<dbReference type="Proteomes" id="UP000191812">
    <property type="component" value="Unassembled WGS sequence"/>
</dbReference>
<sequence>MNTFPAVLVVILGLDPRITAQSFRKRESFGLRLERIGAIRLRRKASLTNSPAIGGSSRLAR</sequence>
<evidence type="ECO:0000313" key="2">
    <source>
        <dbReference type="Proteomes" id="UP000191812"/>
    </source>
</evidence>
<proteinExistence type="predicted"/>
<organism evidence="1 2">
    <name type="scientific">Agrobacterium genomosp. 13 str. CFBP 6927</name>
    <dbReference type="NCBI Taxonomy" id="1183428"/>
    <lineage>
        <taxon>Bacteria</taxon>
        <taxon>Pseudomonadati</taxon>
        <taxon>Pseudomonadota</taxon>
        <taxon>Alphaproteobacteria</taxon>
        <taxon>Hyphomicrobiales</taxon>
        <taxon>Rhizobiaceae</taxon>
        <taxon>Rhizobium/Agrobacterium group</taxon>
        <taxon>Agrobacterium</taxon>
        <taxon>Agrobacterium tumefaciens complex</taxon>
    </lineage>
</organism>
<reference evidence="1 2" key="1">
    <citation type="submission" date="2016-01" db="EMBL/GenBank/DDBJ databases">
        <authorList>
            <person name="Regsiter A."/>
            <person name="william w."/>
        </authorList>
    </citation>
    <scope>NUCLEOTIDE SEQUENCE [LARGE SCALE GENOMIC DNA]</scope>
    <source>
        <strain evidence="1 2">CFBP 6927</strain>
    </source>
</reference>
<dbReference type="EMBL" id="FBWH01000038">
    <property type="protein sequence ID" value="CUX55599.1"/>
    <property type="molecule type" value="Genomic_DNA"/>
</dbReference>
<accession>A0ABM9VKR0</accession>
<protein>
    <submittedName>
        <fullName evidence="1">Uncharacterized protein</fullName>
    </submittedName>
</protein>
<name>A0ABM9VKR0_9HYPH</name>
<gene>
    <name evidence="1" type="ORF">AGR13a_Lc120173</name>
</gene>
<evidence type="ECO:0000313" key="1">
    <source>
        <dbReference type="EMBL" id="CUX55599.1"/>
    </source>
</evidence>
<keyword evidence="2" id="KW-1185">Reference proteome</keyword>
<comment type="caution">
    <text evidence="1">The sequence shown here is derived from an EMBL/GenBank/DDBJ whole genome shotgun (WGS) entry which is preliminary data.</text>
</comment>